<evidence type="ECO:0000256" key="1">
    <source>
        <dbReference type="ARBA" id="ARBA00004087"/>
    </source>
</evidence>
<feature type="non-terminal residue" evidence="9">
    <location>
        <position position="178"/>
    </location>
</feature>
<keyword evidence="6" id="KW-0694">RNA-binding</keyword>
<dbReference type="GO" id="GO:0005730">
    <property type="term" value="C:nucleolus"/>
    <property type="evidence" value="ECO:0007669"/>
    <property type="project" value="UniProtKB-SubCell"/>
</dbReference>
<dbReference type="SUPFAM" id="SSF88802">
    <property type="entry name" value="Pre-PUA domain"/>
    <property type="match status" value="1"/>
</dbReference>
<dbReference type="FunFam" id="2.30.130.10:FF:000002">
    <property type="entry name" value="60S ribosome subunit biogenesis protein NIP7 homolog"/>
    <property type="match status" value="1"/>
</dbReference>
<name>A0AAV2S3U3_MEGNR</name>
<comment type="similarity">
    <text evidence="3">Belongs to the NIP7 family.</text>
</comment>
<dbReference type="GO" id="GO:0042255">
    <property type="term" value="P:ribosome assembly"/>
    <property type="evidence" value="ECO:0007669"/>
    <property type="project" value="InterPro"/>
</dbReference>
<dbReference type="InterPro" id="IPR016686">
    <property type="entry name" value="Ribosomal_synth_fac_NIP7"/>
</dbReference>
<dbReference type="FunFam" id="3.10.450.220:FF:000001">
    <property type="entry name" value="60S ribosome subunit biogenesis protein NIP7 homolog"/>
    <property type="match status" value="1"/>
</dbReference>
<evidence type="ECO:0000256" key="7">
    <source>
        <dbReference type="ARBA" id="ARBA00023242"/>
    </source>
</evidence>
<dbReference type="CDD" id="cd21146">
    <property type="entry name" value="Nip7_N_euk"/>
    <property type="match status" value="1"/>
</dbReference>
<dbReference type="PIRSF" id="PIRSF017190">
    <property type="entry name" value="Rbsml_synth_fac_NIP7"/>
    <property type="match status" value="1"/>
</dbReference>
<keyword evidence="7" id="KW-0539">Nucleus</keyword>
<keyword evidence="10" id="KW-1185">Reference proteome</keyword>
<dbReference type="InterPro" id="IPR002478">
    <property type="entry name" value="PUA"/>
</dbReference>
<gene>
    <name evidence="9" type="ORF">MNOR_LOCUS32032</name>
</gene>
<dbReference type="EMBL" id="CAXKWB010042554">
    <property type="protein sequence ID" value="CAL4158070.1"/>
    <property type="molecule type" value="Genomic_DNA"/>
</dbReference>
<dbReference type="SUPFAM" id="SSF88697">
    <property type="entry name" value="PUA domain-like"/>
    <property type="match status" value="1"/>
</dbReference>
<dbReference type="InterPro" id="IPR015947">
    <property type="entry name" value="PUA-like_sf"/>
</dbReference>
<dbReference type="AlphaFoldDB" id="A0AAV2S3U3"/>
<organism evidence="9 10">
    <name type="scientific">Meganyctiphanes norvegica</name>
    <name type="common">Northern krill</name>
    <name type="synonym">Thysanopoda norvegica</name>
    <dbReference type="NCBI Taxonomy" id="48144"/>
    <lineage>
        <taxon>Eukaryota</taxon>
        <taxon>Metazoa</taxon>
        <taxon>Ecdysozoa</taxon>
        <taxon>Arthropoda</taxon>
        <taxon>Crustacea</taxon>
        <taxon>Multicrustacea</taxon>
        <taxon>Malacostraca</taxon>
        <taxon>Eumalacostraca</taxon>
        <taxon>Eucarida</taxon>
        <taxon>Euphausiacea</taxon>
        <taxon>Euphausiidae</taxon>
        <taxon>Meganyctiphanes</taxon>
    </lineage>
</organism>
<dbReference type="SMART" id="SM00359">
    <property type="entry name" value="PUA"/>
    <property type="match status" value="1"/>
</dbReference>
<dbReference type="Pfam" id="PF03657">
    <property type="entry name" value="UPF0113"/>
    <property type="match status" value="1"/>
</dbReference>
<dbReference type="InterPro" id="IPR005155">
    <property type="entry name" value="UPF0113_PUA"/>
</dbReference>
<sequence length="178" mass="20145">MNPRELIASLFTSPRLCIGDHVKSLIDRSDGTYCFRLNRDRVFYVSEKLMKLAATIPRQNLVSLGTCFGKMTKTKKFRLHVTALDYLAPYAAYKMWVKQSAEQNFMYGNHVMKSNLARVTENTPAYQGIIIYGSHDVPLGFGVAAKSASDMRHCDPMAIIAFHQADIGEYIRNEEVLT</sequence>
<dbReference type="Gene3D" id="3.10.450.220">
    <property type="match status" value="1"/>
</dbReference>
<evidence type="ECO:0000313" key="9">
    <source>
        <dbReference type="EMBL" id="CAL4158070.1"/>
    </source>
</evidence>
<dbReference type="InterPro" id="IPR036974">
    <property type="entry name" value="PUA_sf"/>
</dbReference>
<dbReference type="GO" id="GO:0003723">
    <property type="term" value="F:RNA binding"/>
    <property type="evidence" value="ECO:0007669"/>
    <property type="project" value="UniProtKB-KW"/>
</dbReference>
<evidence type="ECO:0000256" key="3">
    <source>
        <dbReference type="ARBA" id="ARBA00009895"/>
    </source>
</evidence>
<evidence type="ECO:0000313" key="10">
    <source>
        <dbReference type="Proteomes" id="UP001497623"/>
    </source>
</evidence>
<evidence type="ECO:0000256" key="2">
    <source>
        <dbReference type="ARBA" id="ARBA00004604"/>
    </source>
</evidence>
<dbReference type="InterPro" id="IPR055359">
    <property type="entry name" value="Nip7_N_euk"/>
</dbReference>
<evidence type="ECO:0000259" key="8">
    <source>
        <dbReference type="SMART" id="SM00359"/>
    </source>
</evidence>
<dbReference type="Proteomes" id="UP001497623">
    <property type="component" value="Unassembled WGS sequence"/>
</dbReference>
<dbReference type="PANTHER" id="PTHR23415">
    <property type="entry name" value="CYCLIN-DEPENDENT KINASES REGULATORY SUBUNIT/60S RIBOSOME SUBUNIT BIOGENESIS PROTEIN NIP7"/>
    <property type="match status" value="1"/>
</dbReference>
<protein>
    <recommendedName>
        <fullName evidence="4">60S ribosome subunit biogenesis protein NIP7 homolog</fullName>
    </recommendedName>
</protein>
<dbReference type="Pfam" id="PF17833">
    <property type="entry name" value="pre-PUA_NIP7"/>
    <property type="match status" value="1"/>
</dbReference>
<comment type="subcellular location">
    <subcellularLocation>
        <location evidence="2">Nucleus</location>
        <location evidence="2">Nucleolus</location>
    </subcellularLocation>
</comment>
<comment type="caution">
    <text evidence="9">The sequence shown here is derived from an EMBL/GenBank/DDBJ whole genome shotgun (WGS) entry which is preliminary data.</text>
</comment>
<keyword evidence="5" id="KW-0690">Ribosome biogenesis</keyword>
<proteinExistence type="inferred from homology"/>
<reference evidence="9 10" key="1">
    <citation type="submission" date="2024-05" db="EMBL/GenBank/DDBJ databases">
        <authorList>
            <person name="Wallberg A."/>
        </authorList>
    </citation>
    <scope>NUCLEOTIDE SEQUENCE [LARGE SCALE GENOMIC DNA]</scope>
</reference>
<feature type="domain" description="PUA" evidence="8">
    <location>
        <begin position="93"/>
        <end position="172"/>
    </location>
</feature>
<evidence type="ECO:0000256" key="4">
    <source>
        <dbReference type="ARBA" id="ARBA00018162"/>
    </source>
</evidence>
<accession>A0AAV2S3U3</accession>
<dbReference type="Gene3D" id="2.30.130.10">
    <property type="entry name" value="PUA domain"/>
    <property type="match status" value="1"/>
</dbReference>
<evidence type="ECO:0000256" key="5">
    <source>
        <dbReference type="ARBA" id="ARBA00022517"/>
    </source>
</evidence>
<dbReference type="CDD" id="cd21151">
    <property type="entry name" value="PUA_Nip7-like"/>
    <property type="match status" value="1"/>
</dbReference>
<dbReference type="PROSITE" id="PS50890">
    <property type="entry name" value="PUA"/>
    <property type="match status" value="1"/>
</dbReference>
<comment type="function">
    <text evidence="1">Required for proper 34S pre-rRNA processing and 60S ribosome subunit assembly.</text>
</comment>
<evidence type="ECO:0000256" key="6">
    <source>
        <dbReference type="ARBA" id="ARBA00022884"/>
    </source>
</evidence>
<dbReference type="InterPro" id="IPR040598">
    <property type="entry name" value="NIP7_N"/>
</dbReference>